<dbReference type="CDD" id="cd18138">
    <property type="entry name" value="HLD_clamp_pol_III_delta"/>
    <property type="match status" value="1"/>
</dbReference>
<evidence type="ECO:0000259" key="9">
    <source>
        <dbReference type="Pfam" id="PF06144"/>
    </source>
</evidence>
<comment type="catalytic activity">
    <reaction evidence="8">
        <text>DNA(n) + a 2'-deoxyribonucleoside 5'-triphosphate = DNA(n+1) + diphosphate</text>
        <dbReference type="Rhea" id="RHEA:22508"/>
        <dbReference type="Rhea" id="RHEA-COMP:17339"/>
        <dbReference type="Rhea" id="RHEA-COMP:17340"/>
        <dbReference type="ChEBI" id="CHEBI:33019"/>
        <dbReference type="ChEBI" id="CHEBI:61560"/>
        <dbReference type="ChEBI" id="CHEBI:173112"/>
        <dbReference type="EC" id="2.7.7.7"/>
    </reaction>
</comment>
<reference evidence="11 12" key="1">
    <citation type="submission" date="2023-02" db="EMBL/GenBank/DDBJ databases">
        <title>Bacterial whole genomic sequence of Curvibacter sp. HBC61.</title>
        <authorList>
            <person name="Le V."/>
            <person name="Ko S.-R."/>
            <person name="Ahn C.-Y."/>
            <person name="Oh H.-M."/>
        </authorList>
    </citation>
    <scope>NUCLEOTIDE SEQUENCE [LARGE SCALE GENOMIC DNA]</scope>
    <source>
        <strain evidence="11 12">HBC61</strain>
    </source>
</reference>
<protein>
    <recommendedName>
        <fullName evidence="2">DNA polymerase III subunit delta</fullName>
        <ecNumber evidence="1">2.7.7.7</ecNumber>
    </recommendedName>
</protein>
<dbReference type="PANTHER" id="PTHR34388:SF1">
    <property type="entry name" value="DNA POLYMERASE III SUBUNIT DELTA"/>
    <property type="match status" value="1"/>
</dbReference>
<proteinExistence type="inferred from homology"/>
<keyword evidence="3 11" id="KW-0808">Transferase</keyword>
<organism evidence="11 12">
    <name type="scientific">Curvibacter cyanobacteriorum</name>
    <dbReference type="NCBI Taxonomy" id="3026422"/>
    <lineage>
        <taxon>Bacteria</taxon>
        <taxon>Pseudomonadati</taxon>
        <taxon>Pseudomonadota</taxon>
        <taxon>Betaproteobacteria</taxon>
        <taxon>Burkholderiales</taxon>
        <taxon>Comamonadaceae</taxon>
        <taxon>Curvibacter</taxon>
    </lineage>
</organism>
<dbReference type="Proteomes" id="UP001528673">
    <property type="component" value="Unassembled WGS sequence"/>
</dbReference>
<dbReference type="NCBIfam" id="TIGR01128">
    <property type="entry name" value="holA"/>
    <property type="match status" value="1"/>
</dbReference>
<evidence type="ECO:0000256" key="6">
    <source>
        <dbReference type="ARBA" id="ARBA00022932"/>
    </source>
</evidence>
<keyword evidence="5" id="KW-0235">DNA replication</keyword>
<feature type="domain" description="DNA polymerase III delta N-terminal" evidence="9">
    <location>
        <begin position="20"/>
        <end position="138"/>
    </location>
</feature>
<dbReference type="Gene3D" id="1.10.8.60">
    <property type="match status" value="1"/>
</dbReference>
<comment type="similarity">
    <text evidence="7">Belongs to the DNA polymerase HolA subunit family.</text>
</comment>
<keyword evidence="6" id="KW-0239">DNA-directed DNA polymerase</keyword>
<evidence type="ECO:0000256" key="1">
    <source>
        <dbReference type="ARBA" id="ARBA00012417"/>
    </source>
</evidence>
<evidence type="ECO:0000256" key="4">
    <source>
        <dbReference type="ARBA" id="ARBA00022695"/>
    </source>
</evidence>
<keyword evidence="4 11" id="KW-0548">Nucleotidyltransferase</keyword>
<dbReference type="InterPro" id="IPR027417">
    <property type="entry name" value="P-loop_NTPase"/>
</dbReference>
<name>A0ABT5N2M1_9BURK</name>
<evidence type="ECO:0000256" key="5">
    <source>
        <dbReference type="ARBA" id="ARBA00022705"/>
    </source>
</evidence>
<evidence type="ECO:0000259" key="10">
    <source>
        <dbReference type="Pfam" id="PF14840"/>
    </source>
</evidence>
<dbReference type="EC" id="2.7.7.7" evidence="1"/>
<dbReference type="Pfam" id="PF14840">
    <property type="entry name" value="DNA_pol3_delt_C"/>
    <property type="match status" value="1"/>
</dbReference>
<evidence type="ECO:0000256" key="8">
    <source>
        <dbReference type="ARBA" id="ARBA00049244"/>
    </source>
</evidence>
<dbReference type="Pfam" id="PF06144">
    <property type="entry name" value="DNA_pol3_delta"/>
    <property type="match status" value="1"/>
</dbReference>
<dbReference type="InterPro" id="IPR032780">
    <property type="entry name" value="DNA_pol3_delt_C"/>
</dbReference>
<feature type="domain" description="DNA polymerase III subunit delta C-terminal" evidence="10">
    <location>
        <begin position="222"/>
        <end position="345"/>
    </location>
</feature>
<dbReference type="SUPFAM" id="SSF48019">
    <property type="entry name" value="post-AAA+ oligomerization domain-like"/>
    <property type="match status" value="1"/>
</dbReference>
<dbReference type="GO" id="GO:0003887">
    <property type="term" value="F:DNA-directed DNA polymerase activity"/>
    <property type="evidence" value="ECO:0007669"/>
    <property type="project" value="UniProtKB-EC"/>
</dbReference>
<evidence type="ECO:0000313" key="12">
    <source>
        <dbReference type="Proteomes" id="UP001528673"/>
    </source>
</evidence>
<accession>A0ABT5N2M1</accession>
<dbReference type="Gene3D" id="3.40.50.300">
    <property type="entry name" value="P-loop containing nucleotide triphosphate hydrolases"/>
    <property type="match status" value="1"/>
</dbReference>
<dbReference type="InterPro" id="IPR008921">
    <property type="entry name" value="DNA_pol3_clamp-load_cplx_C"/>
</dbReference>
<evidence type="ECO:0000256" key="7">
    <source>
        <dbReference type="ARBA" id="ARBA00034754"/>
    </source>
</evidence>
<keyword evidence="12" id="KW-1185">Reference proteome</keyword>
<comment type="caution">
    <text evidence="11">The sequence shown here is derived from an EMBL/GenBank/DDBJ whole genome shotgun (WGS) entry which is preliminary data.</text>
</comment>
<dbReference type="EMBL" id="JAQSIP010000005">
    <property type="protein sequence ID" value="MDD0839303.1"/>
    <property type="molecule type" value="Genomic_DNA"/>
</dbReference>
<dbReference type="PANTHER" id="PTHR34388">
    <property type="entry name" value="DNA POLYMERASE III SUBUNIT DELTA"/>
    <property type="match status" value="1"/>
</dbReference>
<dbReference type="SUPFAM" id="SSF52540">
    <property type="entry name" value="P-loop containing nucleoside triphosphate hydrolases"/>
    <property type="match status" value="1"/>
</dbReference>
<gene>
    <name evidence="11" type="primary">holA</name>
    <name evidence="11" type="ORF">PSQ40_12030</name>
</gene>
<evidence type="ECO:0000313" key="11">
    <source>
        <dbReference type="EMBL" id="MDD0839303.1"/>
    </source>
</evidence>
<evidence type="ECO:0000256" key="3">
    <source>
        <dbReference type="ARBA" id="ARBA00022679"/>
    </source>
</evidence>
<evidence type="ECO:0000256" key="2">
    <source>
        <dbReference type="ARBA" id="ARBA00017703"/>
    </source>
</evidence>
<dbReference type="Gene3D" id="1.20.272.10">
    <property type="match status" value="1"/>
</dbReference>
<sequence length="349" mass="38352">MQVAFAQLATHLAKGLRSLYTLHGDEPLQLQEAADAIRAAARAQGYTERSSYTVAGAHFDWSEVLAAGGSLSLFAERQIVEVRIPSGKPGKEGSPAIQQLAQAAQGNDSTLTLFILPRLDKATRTGAWFTALEQNGVTLGVEPVERQALPAWIAQRLQQQGQRVVAGEEGARTLQFFADRVEGNLLAAHQEIQKLALLFPAGELTPEQVESAVLNVARYDVFKLSESVLSGKVGRVQRMLDGLRAEGEAEVLVHYTLAEDIRALKRVKDAVADGRPLPMALREQRVWGPRERLFERVVPRIAQHELASLLQAAHAVDGIVKGLKRPDWPSDNWQALQRLALMLCTVCRR</sequence>
<dbReference type="RefSeq" id="WP_273951753.1">
    <property type="nucleotide sequence ID" value="NZ_JAQSIP010000005.1"/>
</dbReference>
<dbReference type="InterPro" id="IPR005790">
    <property type="entry name" value="DNA_polIII_delta"/>
</dbReference>
<dbReference type="InterPro" id="IPR010372">
    <property type="entry name" value="DNA_pol3_delta_N"/>
</dbReference>